<keyword evidence="2" id="KW-1185">Reference proteome</keyword>
<gene>
    <name evidence="1" type="ORF">FE633_33410</name>
</gene>
<name>A0A5R9FQZ0_9ACTN</name>
<accession>A0A5R9FQZ0</accession>
<organism evidence="1 2">
    <name type="scientific">Streptomyces montanus</name>
    <dbReference type="NCBI Taxonomy" id="2580423"/>
    <lineage>
        <taxon>Bacteria</taxon>
        <taxon>Bacillati</taxon>
        <taxon>Actinomycetota</taxon>
        <taxon>Actinomycetes</taxon>
        <taxon>Kitasatosporales</taxon>
        <taxon>Streptomycetaceae</taxon>
        <taxon>Streptomyces</taxon>
    </lineage>
</organism>
<comment type="caution">
    <text evidence="1">The sequence shown here is derived from an EMBL/GenBank/DDBJ whole genome shotgun (WGS) entry which is preliminary data.</text>
</comment>
<dbReference type="Proteomes" id="UP000305906">
    <property type="component" value="Unassembled WGS sequence"/>
</dbReference>
<dbReference type="AlphaFoldDB" id="A0A5R9FQZ0"/>
<dbReference type="EMBL" id="VBZC01000047">
    <property type="protein sequence ID" value="TLS41975.1"/>
    <property type="molecule type" value="Genomic_DNA"/>
</dbReference>
<reference evidence="1 2" key="1">
    <citation type="submission" date="2019-05" db="EMBL/GenBank/DDBJ databases">
        <title>Streptomyces sp. NEAU-C151, a novel actinomycete isolated from soil.</title>
        <authorList>
            <person name="Han L."/>
            <person name="Jiang H."/>
        </authorList>
    </citation>
    <scope>NUCLEOTIDE SEQUENCE [LARGE SCALE GENOMIC DNA]</scope>
    <source>
        <strain evidence="1 2">NEAU-C151</strain>
    </source>
</reference>
<evidence type="ECO:0000313" key="2">
    <source>
        <dbReference type="Proteomes" id="UP000305906"/>
    </source>
</evidence>
<evidence type="ECO:0000313" key="1">
    <source>
        <dbReference type="EMBL" id="TLS41975.1"/>
    </source>
</evidence>
<sequence length="296" mass="31864">MDWYPAADEHLLLRITVKFATGVAPTVSGCRWFRDLERNDIQDELTGWPPGPVFTPRTAGDQAARRTGRAFLTGIPLIANLIANIGGAAGSPLGGVSGRGKPEEPENEVHDFPVMWAASGALARTVPWQLDPGRRPEGYGSDLVLTSRRLLFLGTHSGALDEADVLGEFPRESIAGARHMEFSEIGADVRITFTDQSWIRLFTGNPNNAERIAGVLSGRVEALPESALTEAQRRRVSRFMSNLPETAQPPLYIRLPSGIVLVESCTPAKAGKGLLDTHGILMNASGDPAVPEPGEL</sequence>
<proteinExistence type="predicted"/>
<protein>
    <submittedName>
        <fullName evidence="1">Uncharacterized protein</fullName>
    </submittedName>
</protein>
<dbReference type="RefSeq" id="WP_138048913.1">
    <property type="nucleotide sequence ID" value="NZ_VBZC01000047.1"/>
</dbReference>